<dbReference type="Gene3D" id="3.10.20.30">
    <property type="match status" value="1"/>
</dbReference>
<dbReference type="InterPro" id="IPR036010">
    <property type="entry name" value="2Fe-2S_ferredoxin-like_sf"/>
</dbReference>
<dbReference type="RefSeq" id="WP_113935316.1">
    <property type="nucleotide sequence ID" value="NZ_JACCEU010000020.1"/>
</dbReference>
<dbReference type="GO" id="GO:0046872">
    <property type="term" value="F:metal ion binding"/>
    <property type="evidence" value="ECO:0007669"/>
    <property type="project" value="UniProtKB-KW"/>
</dbReference>
<keyword evidence="2" id="KW-0001">2Fe-2S</keyword>
<evidence type="ECO:0000256" key="4">
    <source>
        <dbReference type="ARBA" id="ARBA00023004"/>
    </source>
</evidence>
<dbReference type="SUPFAM" id="SSF54292">
    <property type="entry name" value="2Fe-2S ferredoxin-like"/>
    <property type="match status" value="1"/>
</dbReference>
<protein>
    <submittedName>
        <fullName evidence="8">2Fe-2S ferredoxin</fullName>
    </submittedName>
</protein>
<evidence type="ECO:0000256" key="3">
    <source>
        <dbReference type="ARBA" id="ARBA00022723"/>
    </source>
</evidence>
<dbReference type="PRINTS" id="PR00355">
    <property type="entry name" value="ADRENODOXIN"/>
</dbReference>
<dbReference type="PANTHER" id="PTHR23426">
    <property type="entry name" value="FERREDOXIN/ADRENODOXIN"/>
    <property type="match status" value="1"/>
</dbReference>
<dbReference type="GO" id="GO:0009055">
    <property type="term" value="F:electron transfer activity"/>
    <property type="evidence" value="ECO:0007669"/>
    <property type="project" value="TreeGrafter"/>
</dbReference>
<evidence type="ECO:0000259" key="7">
    <source>
        <dbReference type="PROSITE" id="PS51085"/>
    </source>
</evidence>
<dbReference type="PROSITE" id="PS00814">
    <property type="entry name" value="ADX"/>
    <property type="match status" value="1"/>
</dbReference>
<dbReference type="InterPro" id="IPR018298">
    <property type="entry name" value="Adrenodoxin_Fe-S_BS"/>
</dbReference>
<evidence type="ECO:0000313" key="8">
    <source>
        <dbReference type="EMBL" id="RBP33655.1"/>
    </source>
</evidence>
<proteinExistence type="inferred from homology"/>
<accession>A0A366GY33</accession>
<dbReference type="InterPro" id="IPR001041">
    <property type="entry name" value="2Fe-2S_ferredoxin-type"/>
</dbReference>
<keyword evidence="5" id="KW-0411">Iron-sulfur</keyword>
<feature type="domain" description="2Fe-2S ferredoxin-type" evidence="7">
    <location>
        <begin position="2"/>
        <end position="105"/>
    </location>
</feature>
<comment type="caution">
    <text evidence="8">The sequence shown here is derived from an EMBL/GenBank/DDBJ whole genome shotgun (WGS) entry which is preliminary data.</text>
</comment>
<dbReference type="PROSITE" id="PS51085">
    <property type="entry name" value="2FE2S_FER_2"/>
    <property type="match status" value="1"/>
</dbReference>
<dbReference type="InterPro" id="IPR012675">
    <property type="entry name" value="Beta-grasp_dom_sf"/>
</dbReference>
<comment type="similarity">
    <text evidence="1">Belongs to the adrenodoxin/putidaredoxin family.</text>
</comment>
<evidence type="ECO:0000256" key="5">
    <source>
        <dbReference type="ARBA" id="ARBA00023014"/>
    </source>
</evidence>
<evidence type="ECO:0000256" key="1">
    <source>
        <dbReference type="ARBA" id="ARBA00010914"/>
    </source>
</evidence>
<dbReference type="OrthoDB" id="9799640at2"/>
<sequence>MALISFVLADGSQHDIEAAEGTSVMEAAVAHNLPGIDADCGGACACATCHVYVASDWVERLPPRAEQEEKMLEFAIGTRKNSRLSCQLCVSAEFNGLQVEVPESQY</sequence>
<evidence type="ECO:0000313" key="9">
    <source>
        <dbReference type="Proteomes" id="UP000253628"/>
    </source>
</evidence>
<evidence type="ECO:0000256" key="2">
    <source>
        <dbReference type="ARBA" id="ARBA00022714"/>
    </source>
</evidence>
<keyword evidence="4" id="KW-0408">Iron</keyword>
<dbReference type="GO" id="GO:0051537">
    <property type="term" value="F:2 iron, 2 sulfur cluster binding"/>
    <property type="evidence" value="ECO:0007669"/>
    <property type="project" value="UniProtKB-KW"/>
</dbReference>
<keyword evidence="9" id="KW-1185">Reference proteome</keyword>
<gene>
    <name evidence="8" type="ORF">DFR37_12517</name>
</gene>
<comment type="cofactor">
    <cofactor evidence="6">
        <name>[2Fe-2S] cluster</name>
        <dbReference type="ChEBI" id="CHEBI:190135"/>
    </cofactor>
</comment>
<dbReference type="CDD" id="cd00207">
    <property type="entry name" value="fer2"/>
    <property type="match status" value="1"/>
</dbReference>
<dbReference type="AlphaFoldDB" id="A0A366GY33"/>
<dbReference type="InterPro" id="IPR001055">
    <property type="entry name" value="Adrenodoxin-like"/>
</dbReference>
<name>A0A366GY33_9BURK</name>
<dbReference type="Proteomes" id="UP000253628">
    <property type="component" value="Unassembled WGS sequence"/>
</dbReference>
<keyword evidence="3" id="KW-0479">Metal-binding</keyword>
<dbReference type="GO" id="GO:0140647">
    <property type="term" value="P:P450-containing electron transport chain"/>
    <property type="evidence" value="ECO:0007669"/>
    <property type="project" value="InterPro"/>
</dbReference>
<dbReference type="GO" id="GO:0005829">
    <property type="term" value="C:cytosol"/>
    <property type="evidence" value="ECO:0007669"/>
    <property type="project" value="TreeGrafter"/>
</dbReference>
<evidence type="ECO:0000256" key="6">
    <source>
        <dbReference type="ARBA" id="ARBA00034078"/>
    </source>
</evidence>
<dbReference type="EMBL" id="QNRQ01000025">
    <property type="protein sequence ID" value="RBP33655.1"/>
    <property type="molecule type" value="Genomic_DNA"/>
</dbReference>
<organism evidence="8 9">
    <name type="scientific">Eoetvoesiella caeni</name>
    <dbReference type="NCBI Taxonomy" id="645616"/>
    <lineage>
        <taxon>Bacteria</taxon>
        <taxon>Pseudomonadati</taxon>
        <taxon>Pseudomonadota</taxon>
        <taxon>Betaproteobacteria</taxon>
        <taxon>Burkholderiales</taxon>
        <taxon>Alcaligenaceae</taxon>
        <taxon>Eoetvoesiella</taxon>
    </lineage>
</organism>
<dbReference type="Pfam" id="PF00111">
    <property type="entry name" value="Fer2"/>
    <property type="match status" value="1"/>
</dbReference>
<reference evidence="8 9" key="1">
    <citation type="submission" date="2018-06" db="EMBL/GenBank/DDBJ databases">
        <title>Genomic Encyclopedia of Type Strains, Phase IV (KMG-IV): sequencing the most valuable type-strain genomes for metagenomic binning, comparative biology and taxonomic classification.</title>
        <authorList>
            <person name="Goeker M."/>
        </authorList>
    </citation>
    <scope>NUCLEOTIDE SEQUENCE [LARGE SCALE GENOMIC DNA]</scope>
    <source>
        <strain evidence="8 9">DSM 25520</strain>
    </source>
</reference>
<dbReference type="PANTHER" id="PTHR23426:SF65">
    <property type="entry name" value="FERREDOXIN-2, MITOCHONDRIAL"/>
    <property type="match status" value="1"/>
</dbReference>